<name>A0A157S6W7_9BORD</name>
<feature type="region of interest" description="Disordered" evidence="1">
    <location>
        <begin position="78"/>
        <end position="104"/>
    </location>
</feature>
<protein>
    <submittedName>
        <fullName evidence="2">Uncharacterized protein</fullName>
    </submittedName>
</protein>
<feature type="region of interest" description="Disordered" evidence="1">
    <location>
        <begin position="202"/>
        <end position="259"/>
    </location>
</feature>
<sequence>MTACGLSGFLAGPEINLGADGENREPSIHAGYSKLWGFYGAACCWSARKTRSGQGSTPIARTYPCSPFTWSAHPAASFPTSLSRRPRLSARPRHSPNTPIQSGPVASGRLLALVDAASRWASWRRSPSMRATAAARSRSDLTSCASTACRASTAPRRSASARSFSSCQPRSMASWRFSISTCLAAAPALYWAAPYQCRSASNPASSSAPTAAPMATARTDISASPLRADAPGPAAWCRRHTPSAAARGRPRPGRPRAAS</sequence>
<evidence type="ECO:0000313" key="2">
    <source>
        <dbReference type="EMBL" id="SAI66157.1"/>
    </source>
</evidence>
<evidence type="ECO:0000256" key="1">
    <source>
        <dbReference type="SAM" id="MobiDB-lite"/>
    </source>
</evidence>
<feature type="compositionally biased region" description="Basic residues" evidence="1">
    <location>
        <begin position="84"/>
        <end position="94"/>
    </location>
</feature>
<dbReference type="EMBL" id="LT546645">
    <property type="protein sequence ID" value="SAI66157.1"/>
    <property type="molecule type" value="Genomic_DNA"/>
</dbReference>
<dbReference type="KEGG" id="btrm:SAMEA390648700123"/>
<proteinExistence type="predicted"/>
<reference evidence="2 3" key="1">
    <citation type="submission" date="2016-04" db="EMBL/GenBank/DDBJ databases">
        <authorList>
            <consortium name="Pathogen Informatics"/>
        </authorList>
    </citation>
    <scope>NUCLEOTIDE SEQUENCE [LARGE SCALE GENOMIC DNA]</scope>
    <source>
        <strain evidence="2 3">H044680328</strain>
    </source>
</reference>
<gene>
    <name evidence="2" type="ORF">SAMEA3906487_00123</name>
</gene>
<keyword evidence="3" id="KW-1185">Reference proteome</keyword>
<organism evidence="2 3">
    <name type="scientific">Bordetella trematum</name>
    <dbReference type="NCBI Taxonomy" id="123899"/>
    <lineage>
        <taxon>Bacteria</taxon>
        <taxon>Pseudomonadati</taxon>
        <taxon>Pseudomonadota</taxon>
        <taxon>Betaproteobacteria</taxon>
        <taxon>Burkholderiales</taxon>
        <taxon>Alcaligenaceae</taxon>
        <taxon>Bordetella</taxon>
    </lineage>
</organism>
<dbReference type="Proteomes" id="UP000076825">
    <property type="component" value="Chromosome 1"/>
</dbReference>
<dbReference type="AlphaFoldDB" id="A0A157S6W7"/>
<feature type="compositionally biased region" description="Low complexity" evidence="1">
    <location>
        <begin position="202"/>
        <end position="219"/>
    </location>
</feature>
<feature type="compositionally biased region" description="Basic residues" evidence="1">
    <location>
        <begin position="248"/>
        <end position="259"/>
    </location>
</feature>
<evidence type="ECO:0000313" key="3">
    <source>
        <dbReference type="Proteomes" id="UP000076825"/>
    </source>
</evidence>
<accession>A0A157S6W7</accession>